<dbReference type="Pfam" id="PF01841">
    <property type="entry name" value="Transglut_core"/>
    <property type="match status" value="1"/>
</dbReference>
<dbReference type="InterPro" id="IPR038765">
    <property type="entry name" value="Papain-like_cys_pep_sf"/>
</dbReference>
<feature type="domain" description="Transglutaminase-like" evidence="1">
    <location>
        <begin position="172"/>
        <end position="244"/>
    </location>
</feature>
<proteinExistence type="predicted"/>
<dbReference type="Proteomes" id="UP000235731">
    <property type="component" value="Unassembled WGS sequence"/>
</dbReference>
<dbReference type="AlphaFoldDB" id="A0A2N7PJA8"/>
<protein>
    <submittedName>
        <fullName evidence="2">Transglutaminase</fullName>
    </submittedName>
</protein>
<comment type="caution">
    <text evidence="2">The sequence shown here is derived from an EMBL/GenBank/DDBJ whole genome shotgun (WGS) entry which is preliminary data.</text>
</comment>
<sequence length="331" mass="37847">VLAEKLIYKEVELIYKANFPLEDKKVRLWVPLPMNTSFQHLNTLEIKGSFSSSKITHERVYKTPIFYAEFEKGAPKYLELKMRIALFGRKPVNFSQLPQNNKAIPEKVKIFLRPTQHIPIDGVVKETARRIIQGKNTDLEKVKAIYNWVVENTYRDPRVKGCGVGDAGKALESGTLGGKCTDISSIFVALCRAAGIPAREIFGLRVLPSELALSISNVKGDATMAQHCKAEFWLNGWIPADPADVRKFILEEKIQKVDDPRVKRIKEFLFGGWDNHWVMFNYARDFVLEPPPTTHEPINEFMYPQAEVDGKLLDKLEVTFEYSKYEVKTLN</sequence>
<evidence type="ECO:0000259" key="1">
    <source>
        <dbReference type="SMART" id="SM00460"/>
    </source>
</evidence>
<dbReference type="Gene3D" id="3.10.620.30">
    <property type="match status" value="1"/>
</dbReference>
<evidence type="ECO:0000313" key="3">
    <source>
        <dbReference type="Proteomes" id="UP000235731"/>
    </source>
</evidence>
<evidence type="ECO:0000313" key="2">
    <source>
        <dbReference type="EMBL" id="PMP62757.1"/>
    </source>
</evidence>
<dbReference type="InterPro" id="IPR002931">
    <property type="entry name" value="Transglutaminase-like"/>
</dbReference>
<dbReference type="PANTHER" id="PTHR38339">
    <property type="entry name" value="TRANSGLUTAMINASE DOMAIN PROTEIN"/>
    <property type="match status" value="1"/>
</dbReference>
<organism evidence="2 3">
    <name type="scientific">Caldimicrobium thiodismutans</name>
    <dbReference type="NCBI Taxonomy" id="1653476"/>
    <lineage>
        <taxon>Bacteria</taxon>
        <taxon>Pseudomonadati</taxon>
        <taxon>Thermodesulfobacteriota</taxon>
        <taxon>Thermodesulfobacteria</taxon>
        <taxon>Thermodesulfobacteriales</taxon>
        <taxon>Thermodesulfobacteriaceae</taxon>
        <taxon>Caldimicrobium</taxon>
    </lineage>
</organism>
<gene>
    <name evidence="2" type="ORF">C0197_03955</name>
</gene>
<feature type="non-terminal residue" evidence="2">
    <location>
        <position position="1"/>
    </location>
</feature>
<name>A0A2N7PJA8_9BACT</name>
<accession>A0A2N7PJA8</accession>
<dbReference type="EMBL" id="PNIE01000054">
    <property type="protein sequence ID" value="PMP62757.1"/>
    <property type="molecule type" value="Genomic_DNA"/>
</dbReference>
<reference evidence="2 3" key="1">
    <citation type="submission" date="2018-01" db="EMBL/GenBank/DDBJ databases">
        <title>Metagenomic assembled genomes from two thermal pools in the Uzon Caldera, Kamchatka, Russia.</title>
        <authorList>
            <person name="Wilkins L."/>
            <person name="Ettinger C."/>
        </authorList>
    </citation>
    <scope>NUCLEOTIDE SEQUENCE [LARGE SCALE GENOMIC DNA]</scope>
    <source>
        <strain evidence="2">ZAV-15</strain>
    </source>
</reference>
<dbReference type="SMART" id="SM00460">
    <property type="entry name" value="TGc"/>
    <property type="match status" value="1"/>
</dbReference>
<dbReference type="PANTHER" id="PTHR38339:SF1">
    <property type="entry name" value="TRANSGLUTAMINASE-LIKE DOMAIN-CONTAINING PROTEIN"/>
    <property type="match status" value="1"/>
</dbReference>
<dbReference type="SUPFAM" id="SSF54001">
    <property type="entry name" value="Cysteine proteinases"/>
    <property type="match status" value="1"/>
</dbReference>